<proteinExistence type="predicted"/>
<accession>A0ABT7HMM0</accession>
<comment type="caution">
    <text evidence="1">The sequence shown here is derived from an EMBL/GenBank/DDBJ whole genome shotgun (WGS) entry which is preliminary data.</text>
</comment>
<protein>
    <submittedName>
        <fullName evidence="1">DUF1804 family protein</fullName>
    </submittedName>
</protein>
<dbReference type="Proteomes" id="UP001173801">
    <property type="component" value="Unassembled WGS sequence"/>
</dbReference>
<evidence type="ECO:0000313" key="2">
    <source>
        <dbReference type="Proteomes" id="UP001173801"/>
    </source>
</evidence>
<gene>
    <name evidence="1" type="ORF">NYG85_02020</name>
</gene>
<keyword evidence="2" id="KW-1185">Reference proteome</keyword>
<reference evidence="1" key="2">
    <citation type="journal article" date="2023" name="Microorganisms">
        <title>Isolation and Genomic Characteristics of Cat-Borne Campylobacter felis sp. nov. and Sheep-Borne Campylobacter ovis sp. nov.</title>
        <authorList>
            <person name="Wang H."/>
            <person name="Li Y."/>
            <person name="Gu Y."/>
            <person name="Zhou G."/>
            <person name="Chen X."/>
            <person name="Zhang X."/>
            <person name="Shao Z."/>
            <person name="Zhang J."/>
            <person name="Zhang M."/>
        </authorList>
    </citation>
    <scope>NUCLEOTIDE SEQUENCE</scope>
    <source>
        <strain evidence="1">PS10</strain>
    </source>
</reference>
<dbReference type="InterPro" id="IPR014926">
    <property type="entry name" value="Phage_D3112_Orf24"/>
</dbReference>
<dbReference type="EMBL" id="JANURM010000002">
    <property type="protein sequence ID" value="MDL0088154.1"/>
    <property type="molecule type" value="Genomic_DNA"/>
</dbReference>
<reference evidence="1" key="1">
    <citation type="submission" date="2022-08" db="EMBL/GenBank/DDBJ databases">
        <authorList>
            <person name="Wang H."/>
        </authorList>
    </citation>
    <scope>NUCLEOTIDE SEQUENCE</scope>
    <source>
        <strain evidence="1">PS10</strain>
    </source>
</reference>
<dbReference type="RefSeq" id="WP_284936802.1">
    <property type="nucleotide sequence ID" value="NZ_JANURM010000002.1"/>
</dbReference>
<dbReference type="Pfam" id="PF08822">
    <property type="entry name" value="DUF1804"/>
    <property type="match status" value="1"/>
</dbReference>
<sequence length="156" mass="18012">MKDSVKDLYVSGKSIDELCTALNISRQTFYYHKKADFKRGIDWDALKLSNLRSEEELENKEALFVNSLIQNYEKFLQEAGTLSPEHIENLHKFAKTYWSIKAPRQINQKEIELKTAKLTIKSIAELAISHKQNEVANWLSQNAEAIILKVVKSDKN</sequence>
<organism evidence="1 2">
    <name type="scientific">Campylobacter gastrosuis</name>
    <dbReference type="NCBI Taxonomy" id="2974576"/>
    <lineage>
        <taxon>Bacteria</taxon>
        <taxon>Pseudomonadati</taxon>
        <taxon>Campylobacterota</taxon>
        <taxon>Epsilonproteobacteria</taxon>
        <taxon>Campylobacterales</taxon>
        <taxon>Campylobacteraceae</taxon>
        <taxon>Campylobacter</taxon>
    </lineage>
</organism>
<name>A0ABT7HMM0_9BACT</name>
<evidence type="ECO:0000313" key="1">
    <source>
        <dbReference type="EMBL" id="MDL0088154.1"/>
    </source>
</evidence>